<evidence type="ECO:0000313" key="2">
    <source>
        <dbReference type="EMBL" id="KAG5507685.1"/>
    </source>
</evidence>
<dbReference type="Proteomes" id="UP000674318">
    <property type="component" value="Unassembled WGS sequence"/>
</dbReference>
<protein>
    <submittedName>
        <fullName evidence="2">Uncharacterized protein</fullName>
    </submittedName>
</protein>
<dbReference type="EMBL" id="JAFJZO010000018">
    <property type="protein sequence ID" value="KAG5507685.1"/>
    <property type="molecule type" value="Genomic_DNA"/>
</dbReference>
<dbReference type="AlphaFoldDB" id="A0A836IXN2"/>
<dbReference type="GeneID" id="94292660"/>
<dbReference type="KEGG" id="phet:94292660"/>
<dbReference type="OrthoDB" id="265657at2759"/>
<dbReference type="RefSeq" id="XP_067758000.1">
    <property type="nucleotide sequence ID" value="XM_067902583.1"/>
</dbReference>
<evidence type="ECO:0000256" key="1">
    <source>
        <dbReference type="SAM" id="MobiDB-lite"/>
    </source>
</evidence>
<evidence type="ECO:0000313" key="3">
    <source>
        <dbReference type="Proteomes" id="UP000674318"/>
    </source>
</evidence>
<keyword evidence="3" id="KW-1185">Reference proteome</keyword>
<comment type="caution">
    <text evidence="2">The sequence shown here is derived from an EMBL/GenBank/DDBJ whole genome shotgun (WGS) entry which is preliminary data.</text>
</comment>
<feature type="region of interest" description="Disordered" evidence="1">
    <location>
        <begin position="143"/>
        <end position="168"/>
    </location>
</feature>
<name>A0A836IXN2_9TRYP</name>
<reference evidence="2 3" key="1">
    <citation type="submission" date="2021-02" db="EMBL/GenBank/DDBJ databases">
        <title>Porcisia hertigi Genome sequencing and assembly.</title>
        <authorList>
            <person name="Almutairi H."/>
            <person name="Gatherer D."/>
        </authorList>
    </citation>
    <scope>NUCLEOTIDE SEQUENCE [LARGE SCALE GENOMIC DNA]</scope>
    <source>
        <strain evidence="2 3">C119</strain>
    </source>
</reference>
<accession>A0A836IXN2</accession>
<gene>
    <name evidence="2" type="ORF">JKF63_06634</name>
</gene>
<sequence>MNPLSAEAALRLCHSAYHADDNIFWSLLRGCENADEPHKPAALRAVLSLFAACVKSELYAHAKAASATAAGAVTVHTFYSALKVCARCAATLPSETRRLIGLDALLATCFDFVRTPGAWQGTRRWRRLHDRYPELTEMLATAKTASATTSSPNGEGSTDGAANDPPSPLRHVLLSPKKESATTTGAATALVTTKSAVPVPDAFAEHLRQTERVALAAQWWWRTISTEVTSLRERCAALKASAQRDEAAAEALTLYLAEVSAYVQALRCAGVEVQRVYATAASTCSAPSSLPPSTPASLFPTAASTAHELRSILRCALSLALAQRSAVDDLLSLEQDAVHKLDVELARLRANTF</sequence>
<organism evidence="2 3">
    <name type="scientific">Porcisia hertigi</name>
    <dbReference type="NCBI Taxonomy" id="2761500"/>
    <lineage>
        <taxon>Eukaryota</taxon>
        <taxon>Discoba</taxon>
        <taxon>Euglenozoa</taxon>
        <taxon>Kinetoplastea</taxon>
        <taxon>Metakinetoplastina</taxon>
        <taxon>Trypanosomatida</taxon>
        <taxon>Trypanosomatidae</taxon>
        <taxon>Leishmaniinae</taxon>
        <taxon>Porcisia</taxon>
    </lineage>
</organism>
<proteinExistence type="predicted"/>